<evidence type="ECO:0000313" key="1">
    <source>
        <dbReference type="EMBL" id="PSJ39939.1"/>
    </source>
</evidence>
<dbReference type="CDD" id="cd09627">
    <property type="entry name" value="DOMON_murB_like"/>
    <property type="match status" value="1"/>
</dbReference>
<dbReference type="Gene3D" id="2.60.40.1190">
    <property type="match status" value="1"/>
</dbReference>
<comment type="caution">
    <text evidence="1">The sequence shown here is derived from an EMBL/GenBank/DDBJ whole genome shotgun (WGS) entry which is preliminary data.</text>
</comment>
<dbReference type="AlphaFoldDB" id="A0A2P7QPP8"/>
<dbReference type="Proteomes" id="UP000241167">
    <property type="component" value="Unassembled WGS sequence"/>
</dbReference>
<reference evidence="1 2" key="1">
    <citation type="submission" date="2018-03" db="EMBL/GenBank/DDBJ databases">
        <title>The draft genome of Sphingosinicella sp. GL-C-18.</title>
        <authorList>
            <person name="Liu L."/>
            <person name="Li L."/>
            <person name="Liang L."/>
            <person name="Zhang X."/>
            <person name="Wang T."/>
        </authorList>
    </citation>
    <scope>NUCLEOTIDE SEQUENCE [LARGE SCALE GENOMIC DNA]</scope>
    <source>
        <strain evidence="1 2">GL-C-18</strain>
    </source>
</reference>
<protein>
    <recommendedName>
        <fullName evidence="3">DOMON-like domain-containing protein</fullName>
    </recommendedName>
</protein>
<organism evidence="1 2">
    <name type="scientific">Allosphingosinicella deserti</name>
    <dbReference type="NCBI Taxonomy" id="2116704"/>
    <lineage>
        <taxon>Bacteria</taxon>
        <taxon>Pseudomonadati</taxon>
        <taxon>Pseudomonadota</taxon>
        <taxon>Alphaproteobacteria</taxon>
        <taxon>Sphingomonadales</taxon>
        <taxon>Sphingomonadaceae</taxon>
        <taxon>Allosphingosinicella</taxon>
    </lineage>
</organism>
<accession>A0A2P7QPP8</accession>
<evidence type="ECO:0000313" key="2">
    <source>
        <dbReference type="Proteomes" id="UP000241167"/>
    </source>
</evidence>
<evidence type="ECO:0008006" key="3">
    <source>
        <dbReference type="Google" id="ProtNLM"/>
    </source>
</evidence>
<dbReference type="EMBL" id="PXYI01000004">
    <property type="protein sequence ID" value="PSJ39939.1"/>
    <property type="molecule type" value="Genomic_DNA"/>
</dbReference>
<keyword evidence="2" id="KW-1185">Reference proteome</keyword>
<name>A0A2P7QPP8_9SPHN</name>
<gene>
    <name evidence="1" type="ORF">C7I55_15440</name>
</gene>
<sequence length="193" mass="21782">MTLRLPLLPHPDTPCAAVRTIEVELTQLGARRFALRYVVSGNIEAIEMPRHTAGASRADELWRHTCFEAFLRVGERRSYHEFNFAPSGEWNAYRLADYRQGMVREPCAEAPDITTISGGAVRPEEPPLLVLTATIDLERTLLPTDSPWHIGLSAIIEERNGTRSYWALKHPPGEPDFHHPDCFHLELPAARPV</sequence>
<proteinExistence type="predicted"/>